<dbReference type="InterPro" id="IPR036890">
    <property type="entry name" value="HATPase_C_sf"/>
</dbReference>
<dbReference type="Pfam" id="PF00512">
    <property type="entry name" value="HisKA"/>
    <property type="match status" value="1"/>
</dbReference>
<dbReference type="PROSITE" id="PS50005">
    <property type="entry name" value="TPR"/>
    <property type="match status" value="1"/>
</dbReference>
<dbReference type="CDD" id="cd00082">
    <property type="entry name" value="HisKA"/>
    <property type="match status" value="1"/>
</dbReference>
<dbReference type="InterPro" id="IPR036097">
    <property type="entry name" value="HisK_dim/P_sf"/>
</dbReference>
<dbReference type="PROSITE" id="PS50110">
    <property type="entry name" value="RESPONSE_REGULATORY"/>
    <property type="match status" value="1"/>
</dbReference>
<name>A0ABW5YHQ7_9FLAO</name>
<keyword evidence="6" id="KW-0472">Membrane</keyword>
<dbReference type="CDD" id="cd16922">
    <property type="entry name" value="HATPase_EvgS-ArcB-TorS-like"/>
    <property type="match status" value="1"/>
</dbReference>
<accession>A0ABW5YHQ7</accession>
<comment type="catalytic activity">
    <reaction evidence="1">
        <text>ATP + protein L-histidine = ADP + protein N-phospho-L-histidine.</text>
        <dbReference type="EC" id="2.7.13.3"/>
    </reaction>
</comment>
<dbReference type="InterPro" id="IPR003661">
    <property type="entry name" value="HisK_dim/P_dom"/>
</dbReference>
<keyword evidence="6" id="KW-1133">Transmembrane helix</keyword>
<dbReference type="Pfam" id="PF00072">
    <property type="entry name" value="Response_reg"/>
    <property type="match status" value="1"/>
</dbReference>
<gene>
    <name evidence="9" type="ORF">ACFS5J_00790</name>
</gene>
<dbReference type="PANTHER" id="PTHR45339">
    <property type="entry name" value="HYBRID SIGNAL TRANSDUCTION HISTIDINE KINASE J"/>
    <property type="match status" value="1"/>
</dbReference>
<dbReference type="EMBL" id="JBHUPC010000006">
    <property type="protein sequence ID" value="MFD2890555.1"/>
    <property type="molecule type" value="Genomic_DNA"/>
</dbReference>
<evidence type="ECO:0000256" key="5">
    <source>
        <dbReference type="PROSITE-ProRule" id="PRU00339"/>
    </source>
</evidence>
<dbReference type="RefSeq" id="WP_379810008.1">
    <property type="nucleotide sequence ID" value="NZ_JBHUPC010000006.1"/>
</dbReference>
<dbReference type="SUPFAM" id="SSF52172">
    <property type="entry name" value="CheY-like"/>
    <property type="match status" value="1"/>
</dbReference>
<protein>
    <recommendedName>
        <fullName evidence="2">histidine kinase</fullName>
        <ecNumber evidence="2">2.7.13.3</ecNumber>
    </recommendedName>
</protein>
<keyword evidence="5" id="KW-0802">TPR repeat</keyword>
<evidence type="ECO:0000256" key="2">
    <source>
        <dbReference type="ARBA" id="ARBA00012438"/>
    </source>
</evidence>
<evidence type="ECO:0000259" key="8">
    <source>
        <dbReference type="PROSITE" id="PS50110"/>
    </source>
</evidence>
<dbReference type="SMART" id="SM00448">
    <property type="entry name" value="REC"/>
    <property type="match status" value="1"/>
</dbReference>
<keyword evidence="9" id="KW-0547">Nucleotide-binding</keyword>
<dbReference type="SUPFAM" id="SSF55874">
    <property type="entry name" value="ATPase domain of HSP90 chaperone/DNA topoisomerase II/histidine kinase"/>
    <property type="match status" value="1"/>
</dbReference>
<dbReference type="SMART" id="SM00028">
    <property type="entry name" value="TPR"/>
    <property type="match status" value="3"/>
</dbReference>
<dbReference type="SUPFAM" id="SSF47384">
    <property type="entry name" value="Homodimeric domain of signal transducing histidine kinase"/>
    <property type="match status" value="1"/>
</dbReference>
<comment type="caution">
    <text evidence="9">The sequence shown here is derived from an EMBL/GenBank/DDBJ whole genome shotgun (WGS) entry which is preliminary data.</text>
</comment>
<evidence type="ECO:0000313" key="10">
    <source>
        <dbReference type="Proteomes" id="UP001597534"/>
    </source>
</evidence>
<keyword evidence="9" id="KW-0067">ATP-binding</keyword>
<dbReference type="EC" id="2.7.13.3" evidence="2"/>
<dbReference type="InterPro" id="IPR019734">
    <property type="entry name" value="TPR_rpt"/>
</dbReference>
<dbReference type="SMART" id="SM00387">
    <property type="entry name" value="HATPase_c"/>
    <property type="match status" value="1"/>
</dbReference>
<dbReference type="Gene3D" id="3.30.565.10">
    <property type="entry name" value="Histidine kinase-like ATPase, C-terminal domain"/>
    <property type="match status" value="1"/>
</dbReference>
<reference evidence="10" key="1">
    <citation type="journal article" date="2019" name="Int. J. Syst. Evol. Microbiol.">
        <title>The Global Catalogue of Microorganisms (GCM) 10K type strain sequencing project: providing services to taxonomists for standard genome sequencing and annotation.</title>
        <authorList>
            <consortium name="The Broad Institute Genomics Platform"/>
            <consortium name="The Broad Institute Genome Sequencing Center for Infectious Disease"/>
            <person name="Wu L."/>
            <person name="Ma J."/>
        </authorList>
    </citation>
    <scope>NUCLEOTIDE SEQUENCE [LARGE SCALE GENOMIC DNA]</scope>
    <source>
        <strain evidence="10">KCTC 22671</strain>
    </source>
</reference>
<dbReference type="InterPro" id="IPR004358">
    <property type="entry name" value="Sig_transdc_His_kin-like_C"/>
</dbReference>
<dbReference type="GO" id="GO:0005524">
    <property type="term" value="F:ATP binding"/>
    <property type="evidence" value="ECO:0007669"/>
    <property type="project" value="UniProtKB-KW"/>
</dbReference>
<dbReference type="InterPro" id="IPR003594">
    <property type="entry name" value="HATPase_dom"/>
</dbReference>
<sequence length="710" mass="81696">MAQDYKIEVKELLKQSGNYFLELKNDKSLEYANSALQLSIQNDDNEYAAKAYNLIGLNFNEYSDVQKAIEYYEKGIEYAERTSNDTIKAWIYNNLGNAYAYSAVDVAKGIEYYEKGLYHSEKFEDEGEIMYSKLNMIEPYFNTGFYEKGRQYLNEVKEVVENGEYLESKITFSILNALYYEHFKDFKKAESYYLKAVSFCQQNDIDYLLTNVENVYGSVSKFYFDRKNYEKAYLFLRRQDSIKDKIYNEERINAVKLVGNDIEEQESKRKIERIESERLIQEQQIKNNKIVLILLVAMFTILTLFAFTLYKNNLERRSTNMELVNTNNALVFAKEKAEKALSVKSQFISTISHELRTPLYGVIGTTDIIEEEHAELENSPHLKALKFSANYLLSLVNDILIVYKIEEQKVVLESNLFHLKDKLETIRDSLETICRKNNNKIVVEVAPDVPEYLIGDNIRLSQIIINLLSNSLKFTNNGKVSISVSNVSNEGDMHKLKFVVADTGIGIPKNSLDTVFEKFVQLERKEDDYQGTGLGLTIVKKLVDIFGGQILLESEEHVGTTITITLPFQSGDNSKDQFLKNIEVDLSLSVPYKILVVEDNKINQAVTKRLLENHNFSCEIVDNGYAAIDLLQKNKFDAILMDINMPLINGFDTSKIIREKGYTLPIIAVTAFDRQEIEEKAKQAQINEIIVKPFDSSKLFEVIRSLLKTS</sequence>
<dbReference type="Pfam" id="PF02518">
    <property type="entry name" value="HATPase_c"/>
    <property type="match status" value="1"/>
</dbReference>
<evidence type="ECO:0000259" key="7">
    <source>
        <dbReference type="PROSITE" id="PS50109"/>
    </source>
</evidence>
<dbReference type="PROSITE" id="PS50109">
    <property type="entry name" value="HIS_KIN"/>
    <property type="match status" value="1"/>
</dbReference>
<keyword evidence="6" id="KW-0812">Transmembrane</keyword>
<dbReference type="Gene3D" id="1.10.287.130">
    <property type="match status" value="1"/>
</dbReference>
<evidence type="ECO:0000256" key="1">
    <source>
        <dbReference type="ARBA" id="ARBA00000085"/>
    </source>
</evidence>
<dbReference type="InterPro" id="IPR001789">
    <property type="entry name" value="Sig_transdc_resp-reg_receiver"/>
</dbReference>
<feature type="modified residue" description="4-aspartylphosphate" evidence="4">
    <location>
        <position position="642"/>
    </location>
</feature>
<organism evidence="9 10">
    <name type="scientific">Flavobacterium chuncheonense</name>
    <dbReference type="NCBI Taxonomy" id="2026653"/>
    <lineage>
        <taxon>Bacteria</taxon>
        <taxon>Pseudomonadati</taxon>
        <taxon>Bacteroidota</taxon>
        <taxon>Flavobacteriia</taxon>
        <taxon>Flavobacteriales</taxon>
        <taxon>Flavobacteriaceae</taxon>
        <taxon>Flavobacterium</taxon>
    </lineage>
</organism>
<dbReference type="PRINTS" id="PR00344">
    <property type="entry name" value="BCTRLSENSOR"/>
</dbReference>
<dbReference type="SUPFAM" id="SSF48452">
    <property type="entry name" value="TPR-like"/>
    <property type="match status" value="1"/>
</dbReference>
<dbReference type="InterPro" id="IPR005467">
    <property type="entry name" value="His_kinase_dom"/>
</dbReference>
<dbReference type="InterPro" id="IPR011006">
    <property type="entry name" value="CheY-like_superfamily"/>
</dbReference>
<dbReference type="PANTHER" id="PTHR45339:SF5">
    <property type="entry name" value="HISTIDINE KINASE"/>
    <property type="match status" value="1"/>
</dbReference>
<dbReference type="SMART" id="SM00388">
    <property type="entry name" value="HisKA"/>
    <property type="match status" value="1"/>
</dbReference>
<dbReference type="Gene3D" id="3.40.50.2300">
    <property type="match status" value="1"/>
</dbReference>
<dbReference type="CDD" id="cd17546">
    <property type="entry name" value="REC_hyHK_CKI1_RcsC-like"/>
    <property type="match status" value="1"/>
</dbReference>
<feature type="domain" description="Response regulatory" evidence="8">
    <location>
        <begin position="593"/>
        <end position="707"/>
    </location>
</feature>
<evidence type="ECO:0000256" key="4">
    <source>
        <dbReference type="PROSITE-ProRule" id="PRU00169"/>
    </source>
</evidence>
<dbReference type="Proteomes" id="UP001597534">
    <property type="component" value="Unassembled WGS sequence"/>
</dbReference>
<dbReference type="InterPro" id="IPR011990">
    <property type="entry name" value="TPR-like_helical_dom_sf"/>
</dbReference>
<feature type="repeat" description="TPR" evidence="5">
    <location>
        <begin position="49"/>
        <end position="82"/>
    </location>
</feature>
<evidence type="ECO:0000313" key="9">
    <source>
        <dbReference type="EMBL" id="MFD2890555.1"/>
    </source>
</evidence>
<dbReference type="Gene3D" id="1.25.40.10">
    <property type="entry name" value="Tetratricopeptide repeat domain"/>
    <property type="match status" value="1"/>
</dbReference>
<keyword evidence="10" id="KW-1185">Reference proteome</keyword>
<feature type="transmembrane region" description="Helical" evidence="6">
    <location>
        <begin position="290"/>
        <end position="310"/>
    </location>
</feature>
<feature type="domain" description="Histidine kinase" evidence="7">
    <location>
        <begin position="350"/>
        <end position="570"/>
    </location>
</feature>
<evidence type="ECO:0000256" key="3">
    <source>
        <dbReference type="ARBA" id="ARBA00022553"/>
    </source>
</evidence>
<proteinExistence type="predicted"/>
<evidence type="ECO:0000256" key="6">
    <source>
        <dbReference type="SAM" id="Phobius"/>
    </source>
</evidence>
<keyword evidence="3 4" id="KW-0597">Phosphoprotein</keyword>